<dbReference type="PANTHER" id="PTHR35038">
    <property type="entry name" value="DISSIMILATORY SULFITE REDUCTASE SIRA"/>
    <property type="match status" value="1"/>
</dbReference>
<reference evidence="3 4" key="1">
    <citation type="submission" date="2018-01" db="EMBL/GenBank/DDBJ databases">
        <title>The complete genome sequence of Chromatium okenii LaCa, a purple sulfur bacterium with a turbulent life.</title>
        <authorList>
            <person name="Luedin S.M."/>
            <person name="Liechti N."/>
            <person name="Storelli N."/>
            <person name="Danza F."/>
            <person name="Wittwer M."/>
            <person name="Pothier J.F."/>
            <person name="Tonolla M.A."/>
        </authorList>
    </citation>
    <scope>NUCLEOTIDE SEQUENCE [LARGE SCALE GENOMIC DNA]</scope>
    <source>
        <strain evidence="3 4">LaCa</strain>
    </source>
</reference>
<sequence>MANESPAKDHNACLRCHAMTTLAYRDLDRNKIINLSIDSQALAHSVHGKLSCVECHDGEFDRYPHQVDAQNPPLSCVSCHEEKDDAADRHYRFTTIEAEYKQSVHATSDAPEAEGFNCHSCHNPHQFRASQVGEPLANIIHADNQLCLSCHELARARHAWLPNQEKHWQAVRCLDCHTPLSENGQTVSHQILKAEASNHDCVNCHSKDSRLLNRLYQYRAATNLEHHGWINTAVFNEAYVVGMSRSPLLDRLALGVIGLTLLVLLAHGIGRYKAYQKVTRNRT</sequence>
<keyword evidence="2" id="KW-1133">Transmembrane helix</keyword>
<dbReference type="OrthoDB" id="9814800at2"/>
<dbReference type="InterPro" id="IPR036280">
    <property type="entry name" value="Multihaem_cyt_sf"/>
</dbReference>
<dbReference type="AlphaFoldDB" id="A0A2S7XRY1"/>
<evidence type="ECO:0000313" key="4">
    <source>
        <dbReference type="Proteomes" id="UP000239936"/>
    </source>
</evidence>
<feature type="transmembrane region" description="Helical" evidence="2">
    <location>
        <begin position="252"/>
        <end position="272"/>
    </location>
</feature>
<dbReference type="GO" id="GO:0016491">
    <property type="term" value="F:oxidoreductase activity"/>
    <property type="evidence" value="ECO:0007669"/>
    <property type="project" value="TreeGrafter"/>
</dbReference>
<accession>A0A2S7XRY1</accession>
<dbReference type="InterPro" id="IPR051829">
    <property type="entry name" value="Multiheme_Cytochr_ET"/>
</dbReference>
<dbReference type="SUPFAM" id="SSF48695">
    <property type="entry name" value="Multiheme cytochromes"/>
    <property type="match status" value="1"/>
</dbReference>
<keyword evidence="1" id="KW-0732">Signal</keyword>
<dbReference type="PANTHER" id="PTHR35038:SF6">
    <property type="entry name" value="SURFACE LOCALIZED DECAHEME CYTOCHROME C LIPOPROTEIN"/>
    <property type="match status" value="1"/>
</dbReference>
<organism evidence="3 4">
    <name type="scientific">Chromatium okenii</name>
    <dbReference type="NCBI Taxonomy" id="61644"/>
    <lineage>
        <taxon>Bacteria</taxon>
        <taxon>Pseudomonadati</taxon>
        <taxon>Pseudomonadota</taxon>
        <taxon>Gammaproteobacteria</taxon>
        <taxon>Chromatiales</taxon>
        <taxon>Chromatiaceae</taxon>
        <taxon>Chromatium</taxon>
    </lineage>
</organism>
<name>A0A2S7XRY1_9GAMM</name>
<evidence type="ECO:0000313" key="3">
    <source>
        <dbReference type="EMBL" id="PQJ96396.1"/>
    </source>
</evidence>
<protein>
    <submittedName>
        <fullName evidence="3">Nitrate reductase</fullName>
    </submittedName>
</protein>
<evidence type="ECO:0000256" key="2">
    <source>
        <dbReference type="SAM" id="Phobius"/>
    </source>
</evidence>
<evidence type="ECO:0000256" key="1">
    <source>
        <dbReference type="ARBA" id="ARBA00022729"/>
    </source>
</evidence>
<comment type="caution">
    <text evidence="3">The sequence shown here is derived from an EMBL/GenBank/DDBJ whole genome shotgun (WGS) entry which is preliminary data.</text>
</comment>
<gene>
    <name evidence="3" type="ORF">CXB77_09535</name>
</gene>
<proteinExistence type="predicted"/>
<keyword evidence="2" id="KW-0812">Transmembrane</keyword>
<keyword evidence="2" id="KW-0472">Membrane</keyword>
<dbReference type="EMBL" id="PPGH01000035">
    <property type="protein sequence ID" value="PQJ96396.1"/>
    <property type="molecule type" value="Genomic_DNA"/>
</dbReference>
<keyword evidence="4" id="KW-1185">Reference proteome</keyword>
<dbReference type="Gene3D" id="3.90.10.10">
    <property type="entry name" value="Cytochrome C3"/>
    <property type="match status" value="1"/>
</dbReference>
<dbReference type="Proteomes" id="UP000239936">
    <property type="component" value="Unassembled WGS sequence"/>
</dbReference>